<dbReference type="InterPro" id="IPR004314">
    <property type="entry name" value="Neprosin"/>
</dbReference>
<protein>
    <recommendedName>
        <fullName evidence="1">Neprosin PEP catalytic domain-containing protein</fullName>
    </recommendedName>
</protein>
<evidence type="ECO:0000313" key="3">
    <source>
        <dbReference type="Proteomes" id="UP001630127"/>
    </source>
</evidence>
<dbReference type="Proteomes" id="UP001630127">
    <property type="component" value="Unassembled WGS sequence"/>
</dbReference>
<dbReference type="PANTHER" id="PTHR31589">
    <property type="entry name" value="PROTEIN, PUTATIVE (DUF239)-RELATED-RELATED"/>
    <property type="match status" value="1"/>
</dbReference>
<dbReference type="InterPro" id="IPR053168">
    <property type="entry name" value="Glutamic_endopeptidase"/>
</dbReference>
<accession>A0ABD2YBR1</accession>
<dbReference type="Gene3D" id="3.90.1320.10">
    <property type="entry name" value="Outer-capsid protein sigma 3, large lobe"/>
    <property type="match status" value="1"/>
</dbReference>
<feature type="domain" description="Neprosin PEP catalytic" evidence="1">
    <location>
        <begin position="72"/>
        <end position="298"/>
    </location>
</feature>
<evidence type="ECO:0000259" key="1">
    <source>
        <dbReference type="PROSITE" id="PS52045"/>
    </source>
</evidence>
<dbReference type="EMBL" id="JBJUIK010000014">
    <property type="protein sequence ID" value="KAL3504436.1"/>
    <property type="molecule type" value="Genomic_DNA"/>
</dbReference>
<dbReference type="AlphaFoldDB" id="A0ABD2YBR1"/>
<keyword evidence="3" id="KW-1185">Reference proteome</keyword>
<evidence type="ECO:0000313" key="2">
    <source>
        <dbReference type="EMBL" id="KAL3504436.1"/>
    </source>
</evidence>
<proteinExistence type="predicted"/>
<sequence>MNSIQNGLEPMIKFNSMKELQWMLVSLKSHSQWTLIKGLRGYRDGKERKRGWLILDEVEGSNIAREERQKNFVVSATKFAGIRLSNGGQGYIGAKAYIAIHKPKVDLDSHQYSAASIIIEKGDNQIQAGWIIYPDLYHDNNPRFYTSWTKDKHRSTGCYNTDCQGFVIVSDVYPLNYAFPEISDPNKAVRHDVKVSIEQLDVTGRWYVSLNDSPLGQPPTDTSPPMGSGKFYGDNPYRTAYMKMVEVLFSDNTYRPPPDNLIQEVISRCYFEGWKSYSSDEGYHFLFGGKGGKDRISC</sequence>
<name>A0ABD2YBR1_9GENT</name>
<comment type="caution">
    <text evidence="2">The sequence shown here is derived from an EMBL/GenBank/DDBJ whole genome shotgun (WGS) entry which is preliminary data.</text>
</comment>
<dbReference type="PANTHER" id="PTHR31589:SF56">
    <property type="entry name" value="NEPROSIN DOMAIN-CONTAINING PROTEIN"/>
    <property type="match status" value="1"/>
</dbReference>
<organism evidence="2 3">
    <name type="scientific">Cinchona calisaya</name>
    <dbReference type="NCBI Taxonomy" id="153742"/>
    <lineage>
        <taxon>Eukaryota</taxon>
        <taxon>Viridiplantae</taxon>
        <taxon>Streptophyta</taxon>
        <taxon>Embryophyta</taxon>
        <taxon>Tracheophyta</taxon>
        <taxon>Spermatophyta</taxon>
        <taxon>Magnoliopsida</taxon>
        <taxon>eudicotyledons</taxon>
        <taxon>Gunneridae</taxon>
        <taxon>Pentapetalae</taxon>
        <taxon>asterids</taxon>
        <taxon>lamiids</taxon>
        <taxon>Gentianales</taxon>
        <taxon>Rubiaceae</taxon>
        <taxon>Cinchonoideae</taxon>
        <taxon>Cinchoneae</taxon>
        <taxon>Cinchona</taxon>
    </lineage>
</organism>
<dbReference type="PROSITE" id="PS52045">
    <property type="entry name" value="NEPROSIN_PEP_CD"/>
    <property type="match status" value="1"/>
</dbReference>
<dbReference type="Pfam" id="PF03080">
    <property type="entry name" value="Neprosin"/>
    <property type="match status" value="2"/>
</dbReference>
<gene>
    <name evidence="2" type="ORF">ACH5RR_034277</name>
</gene>
<reference evidence="2 3" key="1">
    <citation type="submission" date="2024-11" db="EMBL/GenBank/DDBJ databases">
        <title>A near-complete genome assembly of Cinchona calisaya.</title>
        <authorList>
            <person name="Lian D.C."/>
            <person name="Zhao X.W."/>
            <person name="Wei L."/>
        </authorList>
    </citation>
    <scope>NUCLEOTIDE SEQUENCE [LARGE SCALE GENOMIC DNA]</scope>
    <source>
        <tissue evidence="2">Nenye</tissue>
    </source>
</reference>